<dbReference type="GO" id="GO:0022857">
    <property type="term" value="F:transmembrane transporter activity"/>
    <property type="evidence" value="ECO:0007669"/>
    <property type="project" value="InterPro"/>
</dbReference>
<dbReference type="InterPro" id="IPR011701">
    <property type="entry name" value="MFS"/>
</dbReference>
<sequence>MSNSRWTNLFVAYLALVGAFLPYVGWSPSLGAISEELGLSYSQAGGISSITGLVAGVMIMIGGVVASQWGSKNVIMAGLAAGVTGQAVFAMADDGFELIVVARVLAGVSVGFLWVATYTMAVSWFRDGKKTGRALGVMLSGDGMGALLSLFVFSAVLAAFGWRMGLTVQAVCMGAVLVVVLFVSKNAPVAGGQELHTVPAELVVGVSAERTYRSLLNRNVLSALLFWIGGVGLFAAISSWMPSILVEEAGMSESLAGFLTALFSIAGSAAALSVPILAERLGSTKRIIAVGGFLTAGSIAAMTLFLSTGNYVMVVVLVPLVGIGVYASESLSLAEAIESVHPKSAGVVNGITLGVPWIVSGFAYPYLLGAVKDATGSFVQGFVMLTVATIVLCAITPFFIKEAVPVVEPKSGALEPQR</sequence>
<dbReference type="RefSeq" id="WP_090363268.1">
    <property type="nucleotide sequence ID" value="NZ_FMUB01000013.1"/>
</dbReference>
<keyword evidence="2" id="KW-1003">Cell membrane</keyword>
<evidence type="ECO:0000256" key="5">
    <source>
        <dbReference type="ARBA" id="ARBA00023136"/>
    </source>
</evidence>
<dbReference type="SUPFAM" id="SSF103473">
    <property type="entry name" value="MFS general substrate transporter"/>
    <property type="match status" value="1"/>
</dbReference>
<comment type="subcellular location">
    <subcellularLocation>
        <location evidence="1">Cell membrane</location>
        <topology evidence="1">Multi-pass membrane protein</topology>
    </subcellularLocation>
</comment>
<dbReference type="Gene3D" id="1.20.1250.20">
    <property type="entry name" value="MFS general substrate transporter like domains"/>
    <property type="match status" value="2"/>
</dbReference>
<feature type="transmembrane region" description="Helical" evidence="6">
    <location>
        <begin position="166"/>
        <end position="183"/>
    </location>
</feature>
<dbReference type="InterPro" id="IPR020846">
    <property type="entry name" value="MFS_dom"/>
</dbReference>
<dbReference type="GO" id="GO:0005886">
    <property type="term" value="C:plasma membrane"/>
    <property type="evidence" value="ECO:0007669"/>
    <property type="project" value="UniProtKB-SubCell"/>
</dbReference>
<feature type="transmembrane region" description="Helical" evidence="6">
    <location>
        <begin position="346"/>
        <end position="367"/>
    </location>
</feature>
<evidence type="ECO:0000256" key="6">
    <source>
        <dbReference type="SAM" id="Phobius"/>
    </source>
</evidence>
<evidence type="ECO:0000256" key="4">
    <source>
        <dbReference type="ARBA" id="ARBA00022989"/>
    </source>
</evidence>
<feature type="domain" description="Major facilitator superfamily (MFS) profile" evidence="7">
    <location>
        <begin position="7"/>
        <end position="404"/>
    </location>
</feature>
<feature type="transmembrane region" description="Helical" evidence="6">
    <location>
        <begin position="312"/>
        <end position="334"/>
    </location>
</feature>
<feature type="transmembrane region" description="Helical" evidence="6">
    <location>
        <begin position="47"/>
        <end position="67"/>
    </location>
</feature>
<dbReference type="PANTHER" id="PTHR43124:SF3">
    <property type="entry name" value="CHLORAMPHENICOL EFFLUX PUMP RV0191"/>
    <property type="match status" value="1"/>
</dbReference>
<keyword evidence="5 6" id="KW-0472">Membrane</keyword>
<dbReference type="EMBL" id="FMUB01000013">
    <property type="protein sequence ID" value="SCX31392.1"/>
    <property type="molecule type" value="Genomic_DNA"/>
</dbReference>
<evidence type="ECO:0000256" key="1">
    <source>
        <dbReference type="ARBA" id="ARBA00004651"/>
    </source>
</evidence>
<dbReference type="STRING" id="1502745.SAMN02799620_05323"/>
<feature type="transmembrane region" description="Helical" evidence="6">
    <location>
        <begin position="98"/>
        <end position="125"/>
    </location>
</feature>
<feature type="transmembrane region" description="Helical" evidence="6">
    <location>
        <begin position="379"/>
        <end position="400"/>
    </location>
</feature>
<dbReference type="PANTHER" id="PTHR43124">
    <property type="entry name" value="PURINE EFFLUX PUMP PBUE"/>
    <property type="match status" value="1"/>
</dbReference>
<evidence type="ECO:0000259" key="7">
    <source>
        <dbReference type="PROSITE" id="PS50850"/>
    </source>
</evidence>
<keyword evidence="4 6" id="KW-1133">Transmembrane helix</keyword>
<protein>
    <submittedName>
        <fullName evidence="8">Sugar phosphate permease</fullName>
    </submittedName>
</protein>
<keyword evidence="3 6" id="KW-0812">Transmembrane</keyword>
<feature type="transmembrane region" description="Helical" evidence="6">
    <location>
        <begin position="220"/>
        <end position="243"/>
    </location>
</feature>
<feature type="transmembrane region" description="Helical" evidence="6">
    <location>
        <begin position="255"/>
        <end position="278"/>
    </location>
</feature>
<feature type="transmembrane region" description="Helical" evidence="6">
    <location>
        <begin position="137"/>
        <end position="160"/>
    </location>
</feature>
<feature type="transmembrane region" description="Helical" evidence="6">
    <location>
        <begin position="74"/>
        <end position="92"/>
    </location>
</feature>
<evidence type="ECO:0000256" key="2">
    <source>
        <dbReference type="ARBA" id="ARBA00022475"/>
    </source>
</evidence>
<evidence type="ECO:0000256" key="3">
    <source>
        <dbReference type="ARBA" id="ARBA00022692"/>
    </source>
</evidence>
<accession>A0A1G4WWZ0</accession>
<dbReference type="PROSITE" id="PS50850">
    <property type="entry name" value="MFS"/>
    <property type="match status" value="1"/>
</dbReference>
<dbReference type="Proteomes" id="UP000199707">
    <property type="component" value="Unassembled WGS sequence"/>
</dbReference>
<proteinExistence type="predicted"/>
<evidence type="ECO:0000313" key="8">
    <source>
        <dbReference type="EMBL" id="SCX31392.1"/>
    </source>
</evidence>
<reference evidence="9" key="1">
    <citation type="submission" date="2016-10" db="EMBL/GenBank/DDBJ databases">
        <authorList>
            <person name="Varghese N."/>
            <person name="Submissions S."/>
        </authorList>
    </citation>
    <scope>NUCLEOTIDE SEQUENCE [LARGE SCALE GENOMIC DNA]</scope>
    <source>
        <strain evidence="9">UNC267MFSha1.1M11</strain>
    </source>
</reference>
<evidence type="ECO:0000313" key="9">
    <source>
        <dbReference type="Proteomes" id="UP000199707"/>
    </source>
</evidence>
<gene>
    <name evidence="8" type="ORF">SAMN02799620_05323</name>
</gene>
<name>A0A1G4WWZ0_9MYCO</name>
<dbReference type="Pfam" id="PF07690">
    <property type="entry name" value="MFS_1"/>
    <property type="match status" value="1"/>
</dbReference>
<dbReference type="InterPro" id="IPR036259">
    <property type="entry name" value="MFS_trans_sf"/>
</dbReference>
<dbReference type="AlphaFoldDB" id="A0A1G4WWZ0"/>
<feature type="transmembrane region" description="Helical" evidence="6">
    <location>
        <begin position="287"/>
        <end position="306"/>
    </location>
</feature>
<dbReference type="InterPro" id="IPR050189">
    <property type="entry name" value="MFS_Efflux_Transporters"/>
</dbReference>
<organism evidence="8 9">
    <name type="scientific">Mycolicibacterium fluoranthenivorans</name>
    <dbReference type="NCBI Taxonomy" id="258505"/>
    <lineage>
        <taxon>Bacteria</taxon>
        <taxon>Bacillati</taxon>
        <taxon>Actinomycetota</taxon>
        <taxon>Actinomycetes</taxon>
        <taxon>Mycobacteriales</taxon>
        <taxon>Mycobacteriaceae</taxon>
        <taxon>Mycolicibacterium</taxon>
    </lineage>
</organism>